<evidence type="ECO:0000313" key="3">
    <source>
        <dbReference type="EnsemblPlants" id="PAC:32928063.CDS.1"/>
    </source>
</evidence>
<dbReference type="InParanoid" id="A0A2K1JCU1"/>
<evidence type="ECO:0000313" key="4">
    <source>
        <dbReference type="Proteomes" id="UP000006727"/>
    </source>
</evidence>
<evidence type="ECO:0000313" key="2">
    <source>
        <dbReference type="EMBL" id="PNR39344.1"/>
    </source>
</evidence>
<dbReference type="Proteomes" id="UP000006727">
    <property type="component" value="Chromosome 15"/>
</dbReference>
<dbReference type="PaxDb" id="3218-PP1S99_56V6.1"/>
<protein>
    <submittedName>
        <fullName evidence="2 3">Uncharacterized protein</fullName>
    </submittedName>
</protein>
<dbReference type="EnsemblPlants" id="Pp3c15_11370V3.1">
    <property type="protein sequence ID" value="PAC:32928063.CDS.1"/>
    <property type="gene ID" value="Pp3c15_11370"/>
</dbReference>
<evidence type="ECO:0000256" key="1">
    <source>
        <dbReference type="SAM" id="Phobius"/>
    </source>
</evidence>
<keyword evidence="1" id="KW-0472">Membrane</keyword>
<reference evidence="2 4" key="1">
    <citation type="journal article" date="2008" name="Science">
        <title>The Physcomitrella genome reveals evolutionary insights into the conquest of land by plants.</title>
        <authorList>
            <person name="Rensing S."/>
            <person name="Lang D."/>
            <person name="Zimmer A."/>
            <person name="Terry A."/>
            <person name="Salamov A."/>
            <person name="Shapiro H."/>
            <person name="Nishiyama T."/>
            <person name="Perroud P.-F."/>
            <person name="Lindquist E."/>
            <person name="Kamisugi Y."/>
            <person name="Tanahashi T."/>
            <person name="Sakakibara K."/>
            <person name="Fujita T."/>
            <person name="Oishi K."/>
            <person name="Shin-I T."/>
            <person name="Kuroki Y."/>
            <person name="Toyoda A."/>
            <person name="Suzuki Y."/>
            <person name="Hashimoto A."/>
            <person name="Yamaguchi K."/>
            <person name="Sugano A."/>
            <person name="Kohara Y."/>
            <person name="Fujiyama A."/>
            <person name="Anterola A."/>
            <person name="Aoki S."/>
            <person name="Ashton N."/>
            <person name="Barbazuk W.B."/>
            <person name="Barker E."/>
            <person name="Bennetzen J."/>
            <person name="Bezanilla M."/>
            <person name="Blankenship R."/>
            <person name="Cho S.H."/>
            <person name="Dutcher S."/>
            <person name="Estelle M."/>
            <person name="Fawcett J.A."/>
            <person name="Gundlach H."/>
            <person name="Hanada K."/>
            <person name="Heyl A."/>
            <person name="Hicks K.A."/>
            <person name="Hugh J."/>
            <person name="Lohr M."/>
            <person name="Mayer K."/>
            <person name="Melkozernov A."/>
            <person name="Murata T."/>
            <person name="Nelson D."/>
            <person name="Pils B."/>
            <person name="Prigge M."/>
            <person name="Reiss B."/>
            <person name="Renner T."/>
            <person name="Rombauts S."/>
            <person name="Rushton P."/>
            <person name="Sanderfoot A."/>
            <person name="Schween G."/>
            <person name="Shiu S.-H."/>
            <person name="Stueber K."/>
            <person name="Theodoulou F.L."/>
            <person name="Tu H."/>
            <person name="Van de Peer Y."/>
            <person name="Verrier P.J."/>
            <person name="Waters E."/>
            <person name="Wood A."/>
            <person name="Yang L."/>
            <person name="Cove D."/>
            <person name="Cuming A."/>
            <person name="Hasebe M."/>
            <person name="Lucas S."/>
            <person name="Mishler D.B."/>
            <person name="Reski R."/>
            <person name="Grigoriev I."/>
            <person name="Quatrano R.S."/>
            <person name="Boore J.L."/>
        </authorList>
    </citation>
    <scope>NUCLEOTIDE SEQUENCE [LARGE SCALE GENOMIC DNA]</scope>
    <source>
        <strain evidence="3 4">cv. Gransden 2004</strain>
    </source>
</reference>
<reference evidence="3" key="3">
    <citation type="submission" date="2020-12" db="UniProtKB">
        <authorList>
            <consortium name="EnsemblPlants"/>
        </authorList>
    </citation>
    <scope>IDENTIFICATION</scope>
</reference>
<keyword evidence="4" id="KW-1185">Reference proteome</keyword>
<reference evidence="2 4" key="2">
    <citation type="journal article" date="2018" name="Plant J.">
        <title>The Physcomitrella patens chromosome-scale assembly reveals moss genome structure and evolution.</title>
        <authorList>
            <person name="Lang D."/>
            <person name="Ullrich K.K."/>
            <person name="Murat F."/>
            <person name="Fuchs J."/>
            <person name="Jenkins J."/>
            <person name="Haas F.B."/>
            <person name="Piednoel M."/>
            <person name="Gundlach H."/>
            <person name="Van Bel M."/>
            <person name="Meyberg R."/>
            <person name="Vives C."/>
            <person name="Morata J."/>
            <person name="Symeonidi A."/>
            <person name="Hiss M."/>
            <person name="Muchero W."/>
            <person name="Kamisugi Y."/>
            <person name="Saleh O."/>
            <person name="Blanc G."/>
            <person name="Decker E.L."/>
            <person name="van Gessel N."/>
            <person name="Grimwood J."/>
            <person name="Hayes R.D."/>
            <person name="Graham S.W."/>
            <person name="Gunter L.E."/>
            <person name="McDaniel S.F."/>
            <person name="Hoernstein S.N.W."/>
            <person name="Larsson A."/>
            <person name="Li F.W."/>
            <person name="Perroud P.F."/>
            <person name="Phillips J."/>
            <person name="Ranjan P."/>
            <person name="Rokshar D.S."/>
            <person name="Rothfels C.J."/>
            <person name="Schneider L."/>
            <person name="Shu S."/>
            <person name="Stevenson D.W."/>
            <person name="Thummler F."/>
            <person name="Tillich M."/>
            <person name="Villarreal Aguilar J.C."/>
            <person name="Widiez T."/>
            <person name="Wong G.K."/>
            <person name="Wymore A."/>
            <person name="Zhang Y."/>
            <person name="Zimmer A.D."/>
            <person name="Quatrano R.S."/>
            <person name="Mayer K.F.X."/>
            <person name="Goodstein D."/>
            <person name="Casacuberta J.M."/>
            <person name="Vandepoele K."/>
            <person name="Reski R."/>
            <person name="Cuming A.C."/>
            <person name="Tuskan G.A."/>
            <person name="Maumus F."/>
            <person name="Salse J."/>
            <person name="Schmutz J."/>
            <person name="Rensing S.A."/>
        </authorList>
    </citation>
    <scope>NUCLEOTIDE SEQUENCE [LARGE SCALE GENOMIC DNA]</scope>
    <source>
        <strain evidence="3 4">cv. Gransden 2004</strain>
    </source>
</reference>
<keyword evidence="1" id="KW-1133">Transmembrane helix</keyword>
<feature type="transmembrane region" description="Helical" evidence="1">
    <location>
        <begin position="5"/>
        <end position="24"/>
    </location>
</feature>
<dbReference type="AlphaFoldDB" id="A0A2K1JCU1"/>
<sequence>MRLELGPGCAVCVYFPLFFAAMFWRTTSFCPRGSFAISSWSLYRLSLGSCDLSILEFEGDVTEALDNSENGNVLNRSLL</sequence>
<gene>
    <name evidence="2" type="ORF">PHYPA_019622</name>
</gene>
<keyword evidence="1" id="KW-0812">Transmembrane</keyword>
<dbReference type="Gramene" id="Pp3c15_11370V3.1">
    <property type="protein sequence ID" value="PAC:32928063.CDS.1"/>
    <property type="gene ID" value="Pp3c15_11370"/>
</dbReference>
<name>A0A2K1JCU1_PHYPA</name>
<dbReference type="EMBL" id="ABEU02000015">
    <property type="protein sequence ID" value="PNR39344.1"/>
    <property type="molecule type" value="Genomic_DNA"/>
</dbReference>
<organism evidence="2">
    <name type="scientific">Physcomitrium patens</name>
    <name type="common">Spreading-leaved earth moss</name>
    <name type="synonym">Physcomitrella patens</name>
    <dbReference type="NCBI Taxonomy" id="3218"/>
    <lineage>
        <taxon>Eukaryota</taxon>
        <taxon>Viridiplantae</taxon>
        <taxon>Streptophyta</taxon>
        <taxon>Embryophyta</taxon>
        <taxon>Bryophyta</taxon>
        <taxon>Bryophytina</taxon>
        <taxon>Bryopsida</taxon>
        <taxon>Funariidae</taxon>
        <taxon>Funariales</taxon>
        <taxon>Funariaceae</taxon>
        <taxon>Physcomitrium</taxon>
    </lineage>
</organism>
<proteinExistence type="predicted"/>
<accession>A0A2K1JCU1</accession>